<keyword evidence="1" id="KW-0812">Transmembrane</keyword>
<gene>
    <name evidence="2" type="ORF">DERP_011601</name>
</gene>
<dbReference type="EMBL" id="NJHN03000007">
    <property type="protein sequence ID" value="KAH9426932.1"/>
    <property type="molecule type" value="Genomic_DNA"/>
</dbReference>
<dbReference type="Proteomes" id="UP000887458">
    <property type="component" value="Unassembled WGS sequence"/>
</dbReference>
<organism evidence="2 3">
    <name type="scientific">Dermatophagoides pteronyssinus</name>
    <name type="common">European house dust mite</name>
    <dbReference type="NCBI Taxonomy" id="6956"/>
    <lineage>
        <taxon>Eukaryota</taxon>
        <taxon>Metazoa</taxon>
        <taxon>Ecdysozoa</taxon>
        <taxon>Arthropoda</taxon>
        <taxon>Chelicerata</taxon>
        <taxon>Arachnida</taxon>
        <taxon>Acari</taxon>
        <taxon>Acariformes</taxon>
        <taxon>Sarcoptiformes</taxon>
        <taxon>Astigmata</taxon>
        <taxon>Psoroptidia</taxon>
        <taxon>Analgoidea</taxon>
        <taxon>Pyroglyphidae</taxon>
        <taxon>Dermatophagoidinae</taxon>
        <taxon>Dermatophagoides</taxon>
    </lineage>
</organism>
<evidence type="ECO:0000313" key="3">
    <source>
        <dbReference type="Proteomes" id="UP000887458"/>
    </source>
</evidence>
<reference evidence="2 3" key="1">
    <citation type="journal article" date="2018" name="J. Allergy Clin. Immunol.">
        <title>High-quality assembly of Dermatophagoides pteronyssinus genome and transcriptome reveals a wide range of novel allergens.</title>
        <authorList>
            <person name="Liu X.Y."/>
            <person name="Yang K.Y."/>
            <person name="Wang M.Q."/>
            <person name="Kwok J.S."/>
            <person name="Zeng X."/>
            <person name="Yang Z."/>
            <person name="Xiao X.J."/>
            <person name="Lau C.P."/>
            <person name="Li Y."/>
            <person name="Huang Z.M."/>
            <person name="Ba J.G."/>
            <person name="Yim A.K."/>
            <person name="Ouyang C.Y."/>
            <person name="Ngai S.M."/>
            <person name="Chan T.F."/>
            <person name="Leung E.L."/>
            <person name="Liu L."/>
            <person name="Liu Z.G."/>
            <person name="Tsui S.K."/>
        </authorList>
    </citation>
    <scope>NUCLEOTIDE SEQUENCE [LARGE SCALE GENOMIC DNA]</scope>
    <source>
        <strain evidence="2">Derp</strain>
    </source>
</reference>
<reference evidence="2 3" key="2">
    <citation type="journal article" date="2022" name="Mol. Biol. Evol.">
        <title>Comparative Genomics Reveals Insights into the Divergent Evolution of Astigmatic Mites and Household Pest Adaptations.</title>
        <authorList>
            <person name="Xiong Q."/>
            <person name="Wan A.T."/>
            <person name="Liu X."/>
            <person name="Fung C.S."/>
            <person name="Xiao X."/>
            <person name="Malainual N."/>
            <person name="Hou J."/>
            <person name="Wang L."/>
            <person name="Wang M."/>
            <person name="Yang K.Y."/>
            <person name="Cui Y."/>
            <person name="Leung E.L."/>
            <person name="Nong W."/>
            <person name="Shin S.K."/>
            <person name="Au S.W."/>
            <person name="Jeong K.Y."/>
            <person name="Chew F.T."/>
            <person name="Hui J.H."/>
            <person name="Leung T.F."/>
            <person name="Tungtrongchitr A."/>
            <person name="Zhong N."/>
            <person name="Liu Z."/>
            <person name="Tsui S.K."/>
        </authorList>
    </citation>
    <scope>NUCLEOTIDE SEQUENCE [LARGE SCALE GENOMIC DNA]</scope>
    <source>
        <strain evidence="2">Derp</strain>
    </source>
</reference>
<evidence type="ECO:0000313" key="2">
    <source>
        <dbReference type="EMBL" id="KAH9426932.1"/>
    </source>
</evidence>
<feature type="transmembrane region" description="Helical" evidence="1">
    <location>
        <begin position="48"/>
        <end position="68"/>
    </location>
</feature>
<protein>
    <submittedName>
        <fullName evidence="2">Uncharacterized protein</fullName>
    </submittedName>
</protein>
<comment type="caution">
    <text evidence="2">The sequence shown here is derived from an EMBL/GenBank/DDBJ whole genome shotgun (WGS) entry which is preliminary data.</text>
</comment>
<name>A0ABQ8JWJ4_DERPT</name>
<accession>A0ABQ8JWJ4</accession>
<sequence>MVIGEVVGGSCGYFSAAAAEKAEIWVKFFNKKGVNCYQHKQHKHNKQIDIISINRLIWLLIYSLVILVKT</sequence>
<keyword evidence="1" id="KW-0472">Membrane</keyword>
<evidence type="ECO:0000256" key="1">
    <source>
        <dbReference type="SAM" id="Phobius"/>
    </source>
</evidence>
<keyword evidence="1" id="KW-1133">Transmembrane helix</keyword>
<keyword evidence="3" id="KW-1185">Reference proteome</keyword>
<proteinExistence type="predicted"/>